<feature type="signal peptide" evidence="7">
    <location>
        <begin position="1"/>
        <end position="24"/>
    </location>
</feature>
<keyword evidence="6" id="KW-0326">Glycosidase</keyword>
<evidence type="ECO:0000313" key="10">
    <source>
        <dbReference type="EMBL" id="CAL7945470.1"/>
    </source>
</evidence>
<dbReference type="InterPro" id="IPR001139">
    <property type="entry name" value="Glyco_hydro_30"/>
</dbReference>
<evidence type="ECO:0000256" key="2">
    <source>
        <dbReference type="ARBA" id="ARBA00005382"/>
    </source>
</evidence>
<dbReference type="Pfam" id="PF17189">
    <property type="entry name" value="Glyco_hydro_30C"/>
    <property type="match status" value="1"/>
</dbReference>
<dbReference type="PRINTS" id="PR00843">
    <property type="entry name" value="GLHYDRLASE30"/>
</dbReference>
<evidence type="ECO:0000256" key="1">
    <source>
        <dbReference type="ARBA" id="ARBA00001013"/>
    </source>
</evidence>
<evidence type="ECO:0000256" key="4">
    <source>
        <dbReference type="ARBA" id="ARBA00022729"/>
    </source>
</evidence>
<organism evidence="10 11">
    <name type="scientific">Xylocopa violacea</name>
    <name type="common">Violet carpenter bee</name>
    <name type="synonym">Apis violacea</name>
    <dbReference type="NCBI Taxonomy" id="135666"/>
    <lineage>
        <taxon>Eukaryota</taxon>
        <taxon>Metazoa</taxon>
        <taxon>Ecdysozoa</taxon>
        <taxon>Arthropoda</taxon>
        <taxon>Hexapoda</taxon>
        <taxon>Insecta</taxon>
        <taxon>Pterygota</taxon>
        <taxon>Neoptera</taxon>
        <taxon>Endopterygota</taxon>
        <taxon>Hymenoptera</taxon>
        <taxon>Apocrita</taxon>
        <taxon>Aculeata</taxon>
        <taxon>Apoidea</taxon>
        <taxon>Anthophila</taxon>
        <taxon>Apidae</taxon>
        <taxon>Xylocopa</taxon>
        <taxon>Xylocopa</taxon>
    </lineage>
</organism>
<comment type="catalytic activity">
    <reaction evidence="1">
        <text>a beta-D-glucosyl-(1&lt;-&gt;1')-N-acylsphing-4-enine + H2O = an N-acylsphing-4-enine + D-glucose</text>
        <dbReference type="Rhea" id="RHEA:13269"/>
        <dbReference type="ChEBI" id="CHEBI:4167"/>
        <dbReference type="ChEBI" id="CHEBI:15377"/>
        <dbReference type="ChEBI" id="CHEBI:22801"/>
        <dbReference type="ChEBI" id="CHEBI:52639"/>
        <dbReference type="EC" id="3.2.1.45"/>
    </reaction>
    <physiologicalReaction direction="left-to-right" evidence="1">
        <dbReference type="Rhea" id="RHEA:13270"/>
    </physiologicalReaction>
</comment>
<keyword evidence="4 7" id="KW-0732">Signal</keyword>
<proteinExistence type="inferred from homology"/>
<feature type="domain" description="Glycosyl hydrolase family 30 TIM-barrel" evidence="8">
    <location>
        <begin position="101"/>
        <end position="446"/>
    </location>
</feature>
<evidence type="ECO:0000259" key="8">
    <source>
        <dbReference type="Pfam" id="PF02055"/>
    </source>
</evidence>
<keyword evidence="11" id="KW-1185">Reference proteome</keyword>
<dbReference type="InterPro" id="IPR033452">
    <property type="entry name" value="GH30_C"/>
</dbReference>
<dbReference type="Pfam" id="PF02055">
    <property type="entry name" value="Glyco_hydro_30"/>
    <property type="match status" value="1"/>
</dbReference>
<dbReference type="EMBL" id="CAXAJV020001293">
    <property type="protein sequence ID" value="CAL7945470.1"/>
    <property type="molecule type" value="Genomic_DNA"/>
</dbReference>
<evidence type="ECO:0000256" key="7">
    <source>
        <dbReference type="SAM" id="SignalP"/>
    </source>
</evidence>
<comment type="similarity">
    <text evidence="2 6">Belongs to the glycosyl hydrolase 30 family.</text>
</comment>
<sequence>MDVRRICKILLLFSFLCGEGETQANECVAYRVDGEAIACVCNATYCDYPSDDVPKEGSSYWYATDKQGQRMKQLEQKFGSCGGSPPDETLTVDSNKKYQTIIGFGGAFTDSAGINLGKLSPATRDQLIRAYYDRKKGSGYTLGRIPIGATDCSTRPYTYDDFANDTSLEHFALAKEDYDYKIPYLKKALELNSETLFLGAAWTAPLWMKISGNLNGLSFLREDYYQTYADYLIKFLDEYKRNGVNVWAISTGNEPLSSLIFNYPSTTMAWTPRSMADWIANYMGPTLASSSHKETVILALDDSRPLLPWFVEPTFWNENATKYVAGIGVHWYLDFITPADLLDETHDEFPNKFIILSESSTSPPIWGTPKIKTESWRHGEKYILSIIEYMNHWAAGWVDWNLVLDTTGGPNWQHVYLDAAIIANPEKDEFYKQPIYYAIQHFSKFVVRGSVRISITDTDTIKSTAFQTPSGEVVVVLYNRGTTTKRIVLNDSQKGKLCLELSPLSMNTLRYI</sequence>
<feature type="chain" id="PRO_5045827018" description="Glucosylceramidase" evidence="7">
    <location>
        <begin position="25"/>
        <end position="512"/>
    </location>
</feature>
<protein>
    <recommendedName>
        <fullName evidence="3 6">Glucosylceramidase</fullName>
        <ecNumber evidence="3 6">3.2.1.45</ecNumber>
    </recommendedName>
</protein>
<keyword evidence="5 6" id="KW-0378">Hydrolase</keyword>
<evidence type="ECO:0000256" key="5">
    <source>
        <dbReference type="ARBA" id="ARBA00022801"/>
    </source>
</evidence>
<dbReference type="InterPro" id="IPR033453">
    <property type="entry name" value="Glyco_hydro_30_TIM-barrel"/>
</dbReference>
<evidence type="ECO:0000256" key="3">
    <source>
        <dbReference type="ARBA" id="ARBA00012658"/>
    </source>
</evidence>
<keyword evidence="6" id="KW-0443">Lipid metabolism</keyword>
<evidence type="ECO:0000259" key="9">
    <source>
        <dbReference type="Pfam" id="PF17189"/>
    </source>
</evidence>
<comment type="caution">
    <text evidence="10">The sequence shown here is derived from an EMBL/GenBank/DDBJ whole genome shotgun (WGS) entry which is preliminary data.</text>
</comment>
<dbReference type="Proteomes" id="UP001642520">
    <property type="component" value="Unassembled WGS sequence"/>
</dbReference>
<dbReference type="InterPro" id="IPR017853">
    <property type="entry name" value="GH"/>
</dbReference>
<accession>A0ABP1NWR4</accession>
<dbReference type="Gene3D" id="3.20.20.80">
    <property type="entry name" value="Glycosidases"/>
    <property type="match status" value="1"/>
</dbReference>
<dbReference type="PANTHER" id="PTHR11069">
    <property type="entry name" value="GLUCOSYLCERAMIDASE"/>
    <property type="match status" value="1"/>
</dbReference>
<dbReference type="PANTHER" id="PTHR11069:SF23">
    <property type="entry name" value="LYSOSOMAL ACID GLUCOSYLCERAMIDASE"/>
    <property type="match status" value="1"/>
</dbReference>
<keyword evidence="6" id="KW-0746">Sphingolipid metabolism</keyword>
<evidence type="ECO:0000313" key="11">
    <source>
        <dbReference type="Proteomes" id="UP001642520"/>
    </source>
</evidence>
<gene>
    <name evidence="10" type="ORF">XYLVIOL_LOCUS7229</name>
</gene>
<dbReference type="EC" id="3.2.1.45" evidence="3 6"/>
<name>A0ABP1NWR4_XYLVO</name>
<dbReference type="SUPFAM" id="SSF51445">
    <property type="entry name" value="(Trans)glycosidases"/>
    <property type="match status" value="1"/>
</dbReference>
<evidence type="ECO:0000256" key="6">
    <source>
        <dbReference type="RuleBase" id="RU361188"/>
    </source>
</evidence>
<reference evidence="10 11" key="1">
    <citation type="submission" date="2024-08" db="EMBL/GenBank/DDBJ databases">
        <authorList>
            <person name="Will J Nash"/>
            <person name="Angela Man"/>
            <person name="Seanna McTaggart"/>
            <person name="Kendall Baker"/>
            <person name="Tom Barker"/>
            <person name="Leah Catchpole"/>
            <person name="Alex Durrant"/>
            <person name="Karim Gharbi"/>
            <person name="Naomi Irish"/>
            <person name="Gemy Kaithakottil"/>
            <person name="Debby Ku"/>
            <person name="Aaliyah Providence"/>
            <person name="Felix Shaw"/>
            <person name="David Swarbreck"/>
            <person name="Chris Watkins"/>
            <person name="Ann M. McCartney"/>
            <person name="Giulio Formenti"/>
            <person name="Alice Mouton"/>
            <person name="Noel Vella"/>
            <person name="Bjorn M von Reumont"/>
            <person name="Adriana Vella"/>
            <person name="Wilfried Haerty"/>
        </authorList>
    </citation>
    <scope>NUCLEOTIDE SEQUENCE [LARGE SCALE GENOMIC DNA]</scope>
</reference>
<feature type="domain" description="Glycosyl hydrolase family 30 beta sandwich" evidence="9">
    <location>
        <begin position="449"/>
        <end position="509"/>
    </location>
</feature>